<dbReference type="InterPro" id="IPR017384">
    <property type="entry name" value="NADH_Ub_cplx-1_asu_su-1"/>
</dbReference>
<feature type="transmembrane region" description="Helical" evidence="2">
    <location>
        <begin position="6"/>
        <end position="26"/>
    </location>
</feature>
<dbReference type="Pfam" id="PF15879">
    <property type="entry name" value="MWFE"/>
    <property type="match status" value="1"/>
</dbReference>
<feature type="compositionally biased region" description="Basic and acidic residues" evidence="1">
    <location>
        <begin position="67"/>
        <end position="102"/>
    </location>
</feature>
<dbReference type="Proteomes" id="UP000015103">
    <property type="component" value="Unassembled WGS sequence"/>
</dbReference>
<dbReference type="VEuPathDB" id="VectorBase:RPRC007590"/>
<dbReference type="GeneID" id="141448397"/>
<reference evidence="5" key="2">
    <citation type="submission" date="2015-04" db="EMBL/GenBank/DDBJ databases">
        <authorList>
            <person name="Wilson R.K."/>
            <person name="Warren W."/>
            <person name="Dotson E."/>
            <person name="Oliveira P.L."/>
        </authorList>
    </citation>
    <scope>NUCLEOTIDE SEQUENCE</scope>
</reference>
<feature type="region of interest" description="Disordered" evidence="1">
    <location>
        <begin position="61"/>
        <end position="121"/>
    </location>
</feature>
<dbReference type="EMBL" id="GAHY01000915">
    <property type="protein sequence ID" value="JAA76595.1"/>
    <property type="molecule type" value="mRNA"/>
</dbReference>
<evidence type="ECO:0000256" key="1">
    <source>
        <dbReference type="SAM" id="MobiDB-lite"/>
    </source>
</evidence>
<reference evidence="3" key="1">
    <citation type="submission" date="2013-04" db="EMBL/GenBank/DDBJ databases">
        <title>An insight into the transcriptome of the digestive tract of the blood sucking bug, Rhodnius prolixus.</title>
        <authorList>
            <person name="Ribeiro J.M.C."/>
            <person name="Genta F.A."/>
            <person name="Sorgine M.H.F."/>
            <person name="Paiva-Silva G.O."/>
            <person name="Majerowicz D."/>
            <person name="Medeiros M."/>
            <person name="Koerich L."/>
            <person name="Terra W.R."/>
            <person name="Ferreira C."/>
            <person name="Pimentel A.C."/>
            <person name="Bisch P.M."/>
            <person name="Diniz M.M.P."/>
            <person name="Nascimento R."/>
            <person name="Salmon D."/>
            <person name="Silber A.M."/>
            <person name="Alves M."/>
            <person name="Oliveira M.F."/>
            <person name="Gondim K.C."/>
            <person name="Silva Neto M.A.C."/>
            <person name="Atella G.C."/>
            <person name="Araujo H."/>
            <person name="Dias F.S."/>
            <person name="Polycarpo C.R."/>
            <person name="Fampa P."/>
            <person name="Melo A.C."/>
            <person name="Tanaka A.S."/>
            <person name="Balczun C."/>
            <person name="Oliveira J.H.M."/>
            <person name="Goncalves R."/>
            <person name="Lazoski C."/>
            <person name="Pereira M.A."/>
            <person name="Rivera-Pomar R."/>
            <person name="Diambra L."/>
            <person name="Schaub G.A."/>
            <person name="Garcia E.S."/>
            <person name="Azambuja P."/>
            <person name="Braz G.R.C."/>
            <person name="Oliveira P.L."/>
        </authorList>
    </citation>
    <scope>NUCLEOTIDE SEQUENCE</scope>
</reference>
<evidence type="ECO:0000313" key="3">
    <source>
        <dbReference type="EMBL" id="JAA76595.1"/>
    </source>
</evidence>
<organism evidence="3">
    <name type="scientific">Rhodnius prolixus</name>
    <name type="common">Triatomid bug</name>
    <dbReference type="NCBI Taxonomy" id="13249"/>
    <lineage>
        <taxon>Eukaryota</taxon>
        <taxon>Metazoa</taxon>
        <taxon>Ecdysozoa</taxon>
        <taxon>Arthropoda</taxon>
        <taxon>Hexapoda</taxon>
        <taxon>Insecta</taxon>
        <taxon>Pterygota</taxon>
        <taxon>Neoptera</taxon>
        <taxon>Paraneoptera</taxon>
        <taxon>Hemiptera</taxon>
        <taxon>Heteroptera</taxon>
        <taxon>Panheteroptera</taxon>
        <taxon>Cimicomorpha</taxon>
        <taxon>Reduviidae</taxon>
        <taxon>Triatominae</taxon>
        <taxon>Rhodnius</taxon>
    </lineage>
</organism>
<dbReference type="RefSeq" id="XP_073972853.1">
    <property type="nucleotide sequence ID" value="XM_074116752.1"/>
</dbReference>
<keyword evidence="2" id="KW-0472">Membrane</keyword>
<name>R4G504_RHOPR</name>
<keyword evidence="5" id="KW-1185">Reference proteome</keyword>
<keyword evidence="2" id="KW-1133">Transmembrane helix</keyword>
<accession>R4G504</accession>
<dbReference type="eggNOG" id="ENOG502SC8B">
    <property type="taxonomic scope" value="Eukaryota"/>
</dbReference>
<protein>
    <submittedName>
        <fullName evidence="4">Complex I-MWFE</fullName>
    </submittedName>
    <submittedName>
        <fullName evidence="3">Putative nadh dehydrogenase</fullName>
    </submittedName>
</protein>
<reference evidence="4" key="3">
    <citation type="submission" date="2015-05" db="UniProtKB">
        <authorList>
            <consortium name="EnsemblMetazoa"/>
        </authorList>
    </citation>
    <scope>IDENTIFICATION</scope>
</reference>
<proteinExistence type="evidence at transcript level"/>
<dbReference type="EMBL" id="ACPB03016218">
    <property type="status" value="NOT_ANNOTATED_CDS"/>
    <property type="molecule type" value="Genomic_DNA"/>
</dbReference>
<dbReference type="AlphaFoldDB" id="R4G504"/>
<dbReference type="STRING" id="13249.R4G504"/>
<dbReference type="EnsemblMetazoa" id="RPRC007590-RA">
    <property type="protein sequence ID" value="RPRC007590-PA"/>
    <property type="gene ID" value="RPRC007590"/>
</dbReference>
<sequence>MWYEILPAAGIICAAMTFPSVFNYYFHKFIYSGNPYRRGISPVFNKDLYLRDTRLSNNPYIMQGLDKIPDEDGKDSTSRPKRPDEDEFIDKNIPESLPDKNISDIFVTDTDNSVPTSEDDK</sequence>
<dbReference type="HOGENOM" id="CLU_2040943_0_0_1"/>
<evidence type="ECO:0000313" key="4">
    <source>
        <dbReference type="EnsemblMetazoa" id="RPRC007590-PA"/>
    </source>
</evidence>
<feature type="compositionally biased region" description="Polar residues" evidence="1">
    <location>
        <begin position="109"/>
        <end position="121"/>
    </location>
</feature>
<evidence type="ECO:0000256" key="2">
    <source>
        <dbReference type="SAM" id="Phobius"/>
    </source>
</evidence>
<keyword evidence="2" id="KW-0812">Transmembrane</keyword>
<evidence type="ECO:0000313" key="5">
    <source>
        <dbReference type="Proteomes" id="UP000015103"/>
    </source>
</evidence>